<name>A0A0G0RAG4_9BACT</name>
<dbReference type="EMBL" id="LBYI01000021">
    <property type="protein sequence ID" value="KKR49704.1"/>
    <property type="molecule type" value="Genomic_DNA"/>
</dbReference>
<evidence type="ECO:0000313" key="3">
    <source>
        <dbReference type="Proteomes" id="UP000034531"/>
    </source>
</evidence>
<feature type="transmembrane region" description="Helical" evidence="1">
    <location>
        <begin position="306"/>
        <end position="333"/>
    </location>
</feature>
<keyword evidence="1" id="KW-0472">Membrane</keyword>
<gene>
    <name evidence="2" type="ORF">UT84_C0021G0010</name>
</gene>
<keyword evidence="1" id="KW-0812">Transmembrane</keyword>
<proteinExistence type="predicted"/>
<evidence type="ECO:0000256" key="1">
    <source>
        <dbReference type="SAM" id="Phobius"/>
    </source>
</evidence>
<organism evidence="2 3">
    <name type="scientific">Candidatus Curtissbacteria bacterium GW2011_GWA1_40_16</name>
    <dbReference type="NCBI Taxonomy" id="1618405"/>
    <lineage>
        <taxon>Bacteria</taxon>
        <taxon>Candidatus Curtissiibacteriota</taxon>
    </lineage>
</organism>
<protein>
    <submittedName>
        <fullName evidence="2">Uncharacterized protein</fullName>
    </submittedName>
</protein>
<dbReference type="AlphaFoldDB" id="A0A0G0RAG4"/>
<feature type="transmembrane region" description="Helical" evidence="1">
    <location>
        <begin position="266"/>
        <end position="285"/>
    </location>
</feature>
<dbReference type="Proteomes" id="UP000034531">
    <property type="component" value="Unassembled WGS sequence"/>
</dbReference>
<comment type="caution">
    <text evidence="2">The sequence shown here is derived from an EMBL/GenBank/DDBJ whole genome shotgun (WGS) entry which is preliminary data.</text>
</comment>
<keyword evidence="1" id="KW-1133">Transmembrane helix</keyword>
<accession>A0A0G0RAG4</accession>
<sequence>MRLIKKIFVLVIILGFFAAISLSLVKTINPKPVSAASCVVLAGNMTISQGQGFDYKITSLTDDHFYFVVVYGSNGIPTYKSPNQKDTPGSNLLTYSIPASAFPSAGTYTVKSFDTTNVNDPCLLPITIRVDTLAPCALKIMGSSFLINQEITARIYRPQPNTVYQVRALREGGGVNDTTQTWTSLDSVLEWIIFIFPGSSFPIEGRYQFTATADGVACSNSPSTITVGTPEPPYEGISGENPCDGGICKTALGDISTSIGPFAQKILSIGIGLAGGIALIIMVIGSIRVLTSAGDPKAVGAGREMIIAAVAGLLFLAFSIVILSFIGIDIIGIPGLGRTLGP</sequence>
<evidence type="ECO:0000313" key="2">
    <source>
        <dbReference type="EMBL" id="KKR49704.1"/>
    </source>
</evidence>
<reference evidence="2 3" key="1">
    <citation type="journal article" date="2015" name="Nature">
        <title>rRNA introns, odd ribosomes, and small enigmatic genomes across a large radiation of phyla.</title>
        <authorList>
            <person name="Brown C.T."/>
            <person name="Hug L.A."/>
            <person name="Thomas B.C."/>
            <person name="Sharon I."/>
            <person name="Castelle C.J."/>
            <person name="Singh A."/>
            <person name="Wilkins M.J."/>
            <person name="Williams K.H."/>
            <person name="Banfield J.F."/>
        </authorList>
    </citation>
    <scope>NUCLEOTIDE SEQUENCE [LARGE SCALE GENOMIC DNA]</scope>
</reference>